<protein>
    <submittedName>
        <fullName evidence="2">Uncharacterized protein</fullName>
    </submittedName>
</protein>
<dbReference type="Proteomes" id="UP000078046">
    <property type="component" value="Unassembled WGS sequence"/>
</dbReference>
<keyword evidence="1" id="KW-0472">Membrane</keyword>
<accession>A0A177B086</accession>
<keyword evidence="1" id="KW-1133">Transmembrane helix</keyword>
<reference evidence="2 3" key="1">
    <citation type="submission" date="2016-04" db="EMBL/GenBank/DDBJ databases">
        <title>The genome of Intoshia linei affirms orthonectids as highly simplified spiralians.</title>
        <authorList>
            <person name="Mikhailov K.V."/>
            <person name="Slusarev G.S."/>
            <person name="Nikitin M.A."/>
            <person name="Logacheva M.D."/>
            <person name="Penin A."/>
            <person name="Aleoshin V."/>
            <person name="Panchin Y.V."/>
        </authorList>
    </citation>
    <scope>NUCLEOTIDE SEQUENCE [LARGE SCALE GENOMIC DNA]</scope>
    <source>
        <strain evidence="2">Intl2013</strain>
        <tissue evidence="2">Whole animal</tissue>
    </source>
</reference>
<evidence type="ECO:0000313" key="3">
    <source>
        <dbReference type="Proteomes" id="UP000078046"/>
    </source>
</evidence>
<evidence type="ECO:0000256" key="1">
    <source>
        <dbReference type="SAM" id="Phobius"/>
    </source>
</evidence>
<dbReference type="AlphaFoldDB" id="A0A177B086"/>
<proteinExistence type="predicted"/>
<comment type="caution">
    <text evidence="2">The sequence shown here is derived from an EMBL/GenBank/DDBJ whole genome shotgun (WGS) entry which is preliminary data.</text>
</comment>
<sequence>MNCKMYLAIILITYSDAKGIFHFKFISYHNEDGKGLLGLYCDNFSKCDMYSIIRIEANKKIITWDKSHKAKIINNNVLFDDMPYTYNVTLDNKPKIISTYVYIYDYDVYGKNDLIDIILIRYFNETYKETWYDAHYNNEVSKVYLRYTVHFEEIISSNNETRFIEKPIKLENETFRIPNNNTIKKLHNSTLHRKLNLKKISNASNKFFHKNKAIFNNHISTLRLIKKIGEINSTKHNTFQEKYTIWIKSTIISVIFGSLLVFTMTVVFIYKKKCTRYHKIKKEYAVLSFENSTENNYTPLNHLSLHNEASDALHGMSKYED</sequence>
<feature type="transmembrane region" description="Helical" evidence="1">
    <location>
        <begin position="245"/>
        <end position="270"/>
    </location>
</feature>
<evidence type="ECO:0000313" key="2">
    <source>
        <dbReference type="EMBL" id="OAF67033.1"/>
    </source>
</evidence>
<keyword evidence="3" id="KW-1185">Reference proteome</keyword>
<keyword evidence="1" id="KW-0812">Transmembrane</keyword>
<dbReference type="EMBL" id="LWCA01000761">
    <property type="protein sequence ID" value="OAF67033.1"/>
    <property type="molecule type" value="Genomic_DNA"/>
</dbReference>
<gene>
    <name evidence="2" type="ORF">A3Q56_05243</name>
</gene>
<name>A0A177B086_9BILA</name>
<organism evidence="2 3">
    <name type="scientific">Intoshia linei</name>
    <dbReference type="NCBI Taxonomy" id="1819745"/>
    <lineage>
        <taxon>Eukaryota</taxon>
        <taxon>Metazoa</taxon>
        <taxon>Spiralia</taxon>
        <taxon>Lophotrochozoa</taxon>
        <taxon>Mesozoa</taxon>
        <taxon>Orthonectida</taxon>
        <taxon>Rhopaluridae</taxon>
        <taxon>Intoshia</taxon>
    </lineage>
</organism>